<protein>
    <submittedName>
        <fullName evidence="2">Uncharacterized protein</fullName>
    </submittedName>
</protein>
<proteinExistence type="predicted"/>
<dbReference type="EMBL" id="BSRZ01000004">
    <property type="protein sequence ID" value="GLW64092.1"/>
    <property type="molecule type" value="Genomic_DNA"/>
</dbReference>
<dbReference type="AlphaFoldDB" id="A0A9W6PWJ3"/>
<organism evidence="2 3">
    <name type="scientific">Actinomadura rubrobrunea</name>
    <dbReference type="NCBI Taxonomy" id="115335"/>
    <lineage>
        <taxon>Bacteria</taxon>
        <taxon>Bacillati</taxon>
        <taxon>Actinomycetota</taxon>
        <taxon>Actinomycetes</taxon>
        <taxon>Streptosporangiales</taxon>
        <taxon>Thermomonosporaceae</taxon>
        <taxon>Actinomadura</taxon>
    </lineage>
</organism>
<sequence length="100" mass="10693">MTTNRTPSLVGTVDVDQAAANLKAAQQALLRARDEAHAARAAYDRARAIDPGSPDTLHALTVWREAELRQVDALAQLEHARDTLRAARRGTGSSPVPEAA</sequence>
<name>A0A9W6PWJ3_9ACTN</name>
<accession>A0A9W6PWJ3</accession>
<keyword evidence="1" id="KW-0175">Coiled coil</keyword>
<evidence type="ECO:0000313" key="3">
    <source>
        <dbReference type="Proteomes" id="UP001165124"/>
    </source>
</evidence>
<dbReference type="Proteomes" id="UP001165124">
    <property type="component" value="Unassembled WGS sequence"/>
</dbReference>
<reference evidence="2" key="1">
    <citation type="submission" date="2023-02" db="EMBL/GenBank/DDBJ databases">
        <title>Actinomadura rubrobrunea NBRC 14622.</title>
        <authorList>
            <person name="Ichikawa N."/>
            <person name="Sato H."/>
            <person name="Tonouchi N."/>
        </authorList>
    </citation>
    <scope>NUCLEOTIDE SEQUENCE</scope>
    <source>
        <strain evidence="2">NBRC 14622</strain>
    </source>
</reference>
<feature type="coiled-coil region" evidence="1">
    <location>
        <begin position="15"/>
        <end position="42"/>
    </location>
</feature>
<gene>
    <name evidence="2" type="ORF">Arub01_23360</name>
</gene>
<comment type="caution">
    <text evidence="2">The sequence shown here is derived from an EMBL/GenBank/DDBJ whole genome shotgun (WGS) entry which is preliminary data.</text>
</comment>
<evidence type="ECO:0000313" key="2">
    <source>
        <dbReference type="EMBL" id="GLW64092.1"/>
    </source>
</evidence>
<keyword evidence="3" id="KW-1185">Reference proteome</keyword>
<evidence type="ECO:0000256" key="1">
    <source>
        <dbReference type="SAM" id="Coils"/>
    </source>
</evidence>
<dbReference type="RefSeq" id="WP_067917366.1">
    <property type="nucleotide sequence ID" value="NZ_BSRZ01000004.1"/>
</dbReference>